<keyword evidence="5" id="KW-1133">Transmembrane helix</keyword>
<dbReference type="AlphaFoldDB" id="A0A423TC36"/>
<dbReference type="OrthoDB" id="1890790at2759"/>
<feature type="compositionally biased region" description="Pro residues" evidence="4">
    <location>
        <begin position="545"/>
        <end position="561"/>
    </location>
</feature>
<dbReference type="InterPro" id="IPR011645">
    <property type="entry name" value="HNOB_dom_associated"/>
</dbReference>
<feature type="region of interest" description="Disordered" evidence="4">
    <location>
        <begin position="534"/>
        <end position="561"/>
    </location>
</feature>
<comment type="caution">
    <text evidence="7">The sequence shown here is derived from an EMBL/GenBank/DDBJ whole genome shotgun (WGS) entry which is preliminary data.</text>
</comment>
<dbReference type="GO" id="GO:0008074">
    <property type="term" value="C:guanylate cyclase complex, soluble"/>
    <property type="evidence" value="ECO:0007669"/>
    <property type="project" value="TreeGrafter"/>
</dbReference>
<reference evidence="7 8" key="2">
    <citation type="submission" date="2019-01" db="EMBL/GenBank/DDBJ databases">
        <title>The decoding of complex shrimp genome reveals the adaptation for benthos swimmer, frequently molting mechanism and breeding impact on genome.</title>
        <authorList>
            <person name="Sun Y."/>
            <person name="Gao Y."/>
            <person name="Yu Y."/>
        </authorList>
    </citation>
    <scope>NUCLEOTIDE SEQUENCE [LARGE SCALE GENOMIC DNA]</scope>
    <source>
        <tissue evidence="7">Muscle</tissue>
    </source>
</reference>
<organism evidence="7 8">
    <name type="scientific">Penaeus vannamei</name>
    <name type="common">Whiteleg shrimp</name>
    <name type="synonym">Litopenaeus vannamei</name>
    <dbReference type="NCBI Taxonomy" id="6689"/>
    <lineage>
        <taxon>Eukaryota</taxon>
        <taxon>Metazoa</taxon>
        <taxon>Ecdysozoa</taxon>
        <taxon>Arthropoda</taxon>
        <taxon>Crustacea</taxon>
        <taxon>Multicrustacea</taxon>
        <taxon>Malacostraca</taxon>
        <taxon>Eumalacostraca</taxon>
        <taxon>Eucarida</taxon>
        <taxon>Decapoda</taxon>
        <taxon>Dendrobranchiata</taxon>
        <taxon>Penaeoidea</taxon>
        <taxon>Penaeidae</taxon>
        <taxon>Penaeus</taxon>
    </lineage>
</organism>
<dbReference type="PANTHER" id="PTHR45655">
    <property type="entry name" value="GUANYLATE CYCLASE SOLUBLE SUBUNIT BETA-2"/>
    <property type="match status" value="1"/>
</dbReference>
<dbReference type="GO" id="GO:0004383">
    <property type="term" value="F:guanylate cyclase activity"/>
    <property type="evidence" value="ECO:0007669"/>
    <property type="project" value="UniProtKB-EC"/>
</dbReference>
<feature type="transmembrane region" description="Helical" evidence="5">
    <location>
        <begin position="234"/>
        <end position="258"/>
    </location>
</feature>
<dbReference type="Proteomes" id="UP000283509">
    <property type="component" value="Unassembled WGS sequence"/>
</dbReference>
<evidence type="ECO:0000256" key="4">
    <source>
        <dbReference type="SAM" id="MobiDB-lite"/>
    </source>
</evidence>
<feature type="domain" description="Haem NO binding associated" evidence="6">
    <location>
        <begin position="621"/>
        <end position="663"/>
    </location>
</feature>
<dbReference type="PANTHER" id="PTHR45655:SF5">
    <property type="entry name" value="SOLUBLE GUANYLATE CYCLASE 89DA-RELATED"/>
    <property type="match status" value="1"/>
</dbReference>
<feature type="region of interest" description="Disordered" evidence="4">
    <location>
        <begin position="383"/>
        <end position="426"/>
    </location>
</feature>
<name>A0A423TC36_PENVA</name>
<accession>A0A423TC36</accession>
<dbReference type="InterPro" id="IPR042463">
    <property type="entry name" value="HNOB_dom_associated_sf"/>
</dbReference>
<sequence length="665" mass="73464">LDFRNDGFMQDMLQRRAGFNRTSLPSFTLGKLFRLFPFGIVLGPELKIRLAGERILQMLGKEMLESDFLDHFTIQRPHVKLTWESMIMFQSVTWEVESKKLPKINTTNVMMPDGSYKSNTLSCVNDICQEGASDYNQAPWTGERSSLESSRGLLLKGQMYILKESNVALFLCIPLLNNLVEMRETGLFLNDLSMHDLSREMVLSGWHHCSRFQHHVQICGKLTSFSLIPHFPSLSLFSLTSLLYHSFLSLPFFITLFSHFPSSSLSFFCSLPFTHVLTIVAFSLHFSSSFSSSLTSLLYHTHFSFPPSSLSLPPHSFLYQSPPFYLSPSFITLLSTSTSFIILFFPTSLLYHSPSLPNPLPSFINLPPSFLFPSLSFSPHSPSSPLPPSPTPLLHHSPSSPHDPLPSSLPSSPTPPSPSPRHPLLHHSPPSPTTLLLIFLFSPTPFFIHSPPHPSFPTAPSPLSLPSLPIPLSLSLPPTPPSLSHFPSHALPPNSLPSPSLPLLLHHSPSSPTPLSTTLPPHFSLFITLPPTTPSSHHSPSFTHSPPPHSPPSTLPLPLSPPSLSSPHPSFYLLLSPTSSFTTALSPTPPYHPPSLPPSFSLPLLTLLPSHPSSTAHPPSSSARLQIMYNPRREDSNKLEDAYMKVEEAKTRADDLLYSMLPPGG</sequence>
<keyword evidence="3" id="KW-0141">cGMP biosynthesis</keyword>
<keyword evidence="5" id="KW-0472">Membrane</keyword>
<keyword evidence="2" id="KW-0547">Nucleotide-binding</keyword>
<feature type="transmembrane region" description="Helical" evidence="5">
    <location>
        <begin position="265"/>
        <end position="286"/>
    </location>
</feature>
<feature type="compositionally biased region" description="Low complexity" evidence="4">
    <location>
        <begin position="392"/>
        <end position="411"/>
    </location>
</feature>
<evidence type="ECO:0000256" key="1">
    <source>
        <dbReference type="ARBA" id="ARBA00012202"/>
    </source>
</evidence>
<dbReference type="Gene3D" id="6.10.250.780">
    <property type="match status" value="1"/>
</dbReference>
<feature type="transmembrane region" description="Helical" evidence="5">
    <location>
        <begin position="324"/>
        <end position="345"/>
    </location>
</feature>
<dbReference type="EMBL" id="QCYY01001956">
    <property type="protein sequence ID" value="ROT73982.1"/>
    <property type="molecule type" value="Genomic_DNA"/>
</dbReference>
<feature type="domain" description="Haem NO binding associated" evidence="6">
    <location>
        <begin position="27"/>
        <end position="215"/>
    </location>
</feature>
<evidence type="ECO:0000256" key="2">
    <source>
        <dbReference type="ARBA" id="ARBA00022741"/>
    </source>
</evidence>
<evidence type="ECO:0000313" key="8">
    <source>
        <dbReference type="Proteomes" id="UP000283509"/>
    </source>
</evidence>
<evidence type="ECO:0000313" key="7">
    <source>
        <dbReference type="EMBL" id="ROT73982.1"/>
    </source>
</evidence>
<dbReference type="GO" id="GO:0070482">
    <property type="term" value="P:response to oxygen levels"/>
    <property type="evidence" value="ECO:0007669"/>
    <property type="project" value="TreeGrafter"/>
</dbReference>
<dbReference type="EC" id="4.6.1.2" evidence="1"/>
<evidence type="ECO:0000259" key="6">
    <source>
        <dbReference type="Pfam" id="PF07701"/>
    </source>
</evidence>
<feature type="non-terminal residue" evidence="7">
    <location>
        <position position="1"/>
    </location>
</feature>
<keyword evidence="8" id="KW-1185">Reference proteome</keyword>
<dbReference type="Gene3D" id="3.30.450.260">
    <property type="entry name" value="Haem NO binding associated domain"/>
    <property type="match status" value="1"/>
</dbReference>
<proteinExistence type="predicted"/>
<evidence type="ECO:0000256" key="3">
    <source>
        <dbReference type="ARBA" id="ARBA00023293"/>
    </source>
</evidence>
<dbReference type="GO" id="GO:0000166">
    <property type="term" value="F:nucleotide binding"/>
    <property type="evidence" value="ECO:0007669"/>
    <property type="project" value="UniProtKB-KW"/>
</dbReference>
<dbReference type="STRING" id="6689.A0A423TC36"/>
<dbReference type="GO" id="GO:0019934">
    <property type="term" value="P:cGMP-mediated signaling"/>
    <property type="evidence" value="ECO:0007669"/>
    <property type="project" value="TreeGrafter"/>
</dbReference>
<feature type="compositionally biased region" description="Low complexity" evidence="4">
    <location>
        <begin position="534"/>
        <end position="544"/>
    </location>
</feature>
<evidence type="ECO:0000256" key="5">
    <source>
        <dbReference type="SAM" id="Phobius"/>
    </source>
</evidence>
<protein>
    <recommendedName>
        <fullName evidence="1">guanylate cyclase</fullName>
        <ecNumber evidence="1">4.6.1.2</ecNumber>
    </recommendedName>
</protein>
<reference evidence="7 8" key="1">
    <citation type="submission" date="2018-04" db="EMBL/GenBank/DDBJ databases">
        <authorList>
            <person name="Zhang X."/>
            <person name="Yuan J."/>
            <person name="Li F."/>
            <person name="Xiang J."/>
        </authorList>
    </citation>
    <scope>NUCLEOTIDE SEQUENCE [LARGE SCALE GENOMIC DNA]</scope>
    <source>
        <tissue evidence="7">Muscle</tissue>
    </source>
</reference>
<dbReference type="Pfam" id="PF07701">
    <property type="entry name" value="HNOBA"/>
    <property type="match status" value="2"/>
</dbReference>
<gene>
    <name evidence="7" type="ORF">C7M84_007543</name>
</gene>
<feature type="compositionally biased region" description="Pro residues" evidence="4">
    <location>
        <begin position="412"/>
        <end position="421"/>
    </location>
</feature>
<keyword evidence="5" id="KW-0812">Transmembrane</keyword>